<dbReference type="HOGENOM" id="CLU_149943_0_0_7"/>
<dbReference type="PANTHER" id="PTHR12203">
    <property type="entry name" value="KDEL LYS-ASP-GLU-LEU CONTAINING - RELATED"/>
    <property type="match status" value="1"/>
</dbReference>
<dbReference type="Proteomes" id="UP000007934">
    <property type="component" value="Chromosome"/>
</dbReference>
<dbReference type="GeneID" id="36133890"/>
<evidence type="ECO:0000313" key="3">
    <source>
        <dbReference type="EMBL" id="CBY82862.1"/>
    </source>
</evidence>
<protein>
    <submittedName>
        <fullName evidence="3">Lipopolysaccharide biosynthesis protein</fullName>
    </submittedName>
</protein>
<name>E7ABI3_HELFC</name>
<reference evidence="3 4" key="1">
    <citation type="journal article" date="2011" name="Genome Biol. Evol.">
        <title>Comparative whole genome sequence analysis of the carcinogenic bacterial model pathogen Helicobacter felis.</title>
        <authorList>
            <person name="Arnold I.C."/>
            <person name="Zigova Z."/>
            <person name="Holden M."/>
            <person name="Lawley T.D."/>
            <person name="Rad R."/>
            <person name="Dougan G."/>
            <person name="Falkow S."/>
            <person name="Bentley S.D."/>
            <person name="Muller A."/>
        </authorList>
    </citation>
    <scope>NUCLEOTIDE SEQUENCE [LARGE SCALE GENOMIC DNA]</scope>
    <source>
        <strain evidence="4">ATCC 49179 / CCUG 28539 / NCTC 12436 / CS1</strain>
    </source>
</reference>
<evidence type="ECO:0000259" key="2">
    <source>
        <dbReference type="Pfam" id="PF05686"/>
    </source>
</evidence>
<dbReference type="InterPro" id="IPR006598">
    <property type="entry name" value="CAP10"/>
</dbReference>
<dbReference type="PANTHER" id="PTHR12203:SF35">
    <property type="entry name" value="PROTEIN O-GLUCOSYLTRANSFERASE 1"/>
    <property type="match status" value="1"/>
</dbReference>
<dbReference type="eggNOG" id="ENOG502Z7XI">
    <property type="taxonomic scope" value="Bacteria"/>
</dbReference>
<dbReference type="Pfam" id="PF05686">
    <property type="entry name" value="Glyco_transf_90"/>
    <property type="match status" value="1"/>
</dbReference>
<dbReference type="InterPro" id="IPR051091">
    <property type="entry name" value="O-Glucosyltr/Glycosyltrsf_90"/>
</dbReference>
<proteinExistence type="predicted"/>
<keyword evidence="4" id="KW-1185">Reference proteome</keyword>
<evidence type="ECO:0000256" key="1">
    <source>
        <dbReference type="ARBA" id="ARBA00022679"/>
    </source>
</evidence>
<gene>
    <name evidence="3" type="ordered locus">Hfelis_07780</name>
</gene>
<sequence>MWVCRPPHLSPFNKPKTSIATHLEYKFILSLEGYDVASNLKWILSSNSIALMPPPKFESFFLESQLLPNVHYIPIKDDYSDVEAQLEFFSARPKDCLDIISNANAYVRAFSSPLEEWVAFLVLRKYFYKTGQIDISPLETSLFA</sequence>
<keyword evidence="1" id="KW-0808">Transferase</keyword>
<dbReference type="OrthoDB" id="767964at2"/>
<dbReference type="STRING" id="936155.HFELIS_07780"/>
<dbReference type="EMBL" id="FQ670179">
    <property type="protein sequence ID" value="CBY82862.1"/>
    <property type="molecule type" value="Genomic_DNA"/>
</dbReference>
<evidence type="ECO:0000313" key="4">
    <source>
        <dbReference type="Proteomes" id="UP000007934"/>
    </source>
</evidence>
<accession>E7ABI3</accession>
<organism evidence="3 4">
    <name type="scientific">Helicobacter felis (strain ATCC 49179 / CCUG 28539 / NCTC 12436 / CS1)</name>
    <dbReference type="NCBI Taxonomy" id="936155"/>
    <lineage>
        <taxon>Bacteria</taxon>
        <taxon>Pseudomonadati</taxon>
        <taxon>Campylobacterota</taxon>
        <taxon>Epsilonproteobacteria</taxon>
        <taxon>Campylobacterales</taxon>
        <taxon>Helicobacteraceae</taxon>
        <taxon>Helicobacter</taxon>
    </lineage>
</organism>
<dbReference type="AlphaFoldDB" id="E7ABI3"/>
<dbReference type="RefSeq" id="WP_013469228.1">
    <property type="nucleotide sequence ID" value="NC_014810.2"/>
</dbReference>
<feature type="domain" description="Glycosyl transferase CAP10" evidence="2">
    <location>
        <begin position="16"/>
        <end position="108"/>
    </location>
</feature>
<dbReference type="GO" id="GO:0016740">
    <property type="term" value="F:transferase activity"/>
    <property type="evidence" value="ECO:0007669"/>
    <property type="project" value="UniProtKB-KW"/>
</dbReference>
<dbReference type="KEGG" id="hfe:HFELIS_07780"/>